<keyword evidence="3" id="KW-1185">Reference proteome</keyword>
<feature type="region of interest" description="Disordered" evidence="1">
    <location>
        <begin position="1"/>
        <end position="21"/>
    </location>
</feature>
<reference evidence="2 3" key="2">
    <citation type="submission" date="2017-02" db="EMBL/GenBank/DDBJ databases">
        <title>A genome survey and senescence transcriptome analysis in Lentinula edodes.</title>
        <authorList>
            <person name="Sakamoto Y."/>
            <person name="Nakade K."/>
            <person name="Sato S."/>
            <person name="Yoshida Y."/>
            <person name="Miyazaki K."/>
            <person name="Natsume S."/>
            <person name="Konno N."/>
        </authorList>
    </citation>
    <scope>NUCLEOTIDE SEQUENCE [LARGE SCALE GENOMIC DNA]</scope>
    <source>
        <strain evidence="2 3">NBRC 111202</strain>
    </source>
</reference>
<accession>A0A1Q3DVJ8</accession>
<evidence type="ECO:0000256" key="1">
    <source>
        <dbReference type="SAM" id="MobiDB-lite"/>
    </source>
</evidence>
<dbReference type="Pfam" id="PF04938">
    <property type="entry name" value="SIP1"/>
    <property type="match status" value="1"/>
</dbReference>
<dbReference type="AlphaFoldDB" id="A0A1Q3DVJ8"/>
<name>A0A1Q3DVJ8_LENED</name>
<organism evidence="2 3">
    <name type="scientific">Lentinula edodes</name>
    <name type="common">Shiitake mushroom</name>
    <name type="synonym">Lentinus edodes</name>
    <dbReference type="NCBI Taxonomy" id="5353"/>
    <lineage>
        <taxon>Eukaryota</taxon>
        <taxon>Fungi</taxon>
        <taxon>Dikarya</taxon>
        <taxon>Basidiomycota</taxon>
        <taxon>Agaricomycotina</taxon>
        <taxon>Agaricomycetes</taxon>
        <taxon>Agaricomycetidae</taxon>
        <taxon>Agaricales</taxon>
        <taxon>Marasmiineae</taxon>
        <taxon>Omphalotaceae</taxon>
        <taxon>Lentinula</taxon>
    </lineage>
</organism>
<dbReference type="EMBL" id="BDGU01000007">
    <property type="protein sequence ID" value="GAV99012.1"/>
    <property type="molecule type" value="Genomic_DNA"/>
</dbReference>
<dbReference type="Proteomes" id="UP000188533">
    <property type="component" value="Unassembled WGS sequence"/>
</dbReference>
<evidence type="ECO:0000313" key="3">
    <source>
        <dbReference type="Proteomes" id="UP000188533"/>
    </source>
</evidence>
<sequence length="98" mass="11254">MNNLKRKRGDSDDIEDENPSFGKQILPVANLPNTFDGIPGDGMEYLFTVRRDARLLPHVCFEQQNTYARIKGQIGMVGFFSRRNLDEECVLFMTMLPL</sequence>
<evidence type="ECO:0000313" key="2">
    <source>
        <dbReference type="EMBL" id="GAV99012.1"/>
    </source>
</evidence>
<reference evidence="2 3" key="1">
    <citation type="submission" date="2016-08" db="EMBL/GenBank/DDBJ databases">
        <authorList>
            <consortium name="Lentinula edodes genome sequencing consortium"/>
            <person name="Sakamoto Y."/>
            <person name="Nakade K."/>
            <person name="Sato S."/>
            <person name="Yoshida Y."/>
            <person name="Miyazaki K."/>
            <person name="Natsume S."/>
            <person name="Konno N."/>
        </authorList>
    </citation>
    <scope>NUCLEOTIDE SEQUENCE [LARGE SCALE GENOMIC DNA]</scope>
    <source>
        <strain evidence="2 3">NBRC 111202</strain>
    </source>
</reference>
<gene>
    <name evidence="2" type="ORF">LENED_000439</name>
</gene>
<dbReference type="GO" id="GO:0000387">
    <property type="term" value="P:spliceosomal snRNP assembly"/>
    <property type="evidence" value="ECO:0007669"/>
    <property type="project" value="InterPro"/>
</dbReference>
<protein>
    <submittedName>
        <fullName evidence="2">Proteophosphoglycan 5</fullName>
    </submittedName>
</protein>
<dbReference type="InterPro" id="IPR035426">
    <property type="entry name" value="Gemin2/Brr1"/>
</dbReference>
<proteinExistence type="predicted"/>
<comment type="caution">
    <text evidence="2">The sequence shown here is derived from an EMBL/GenBank/DDBJ whole genome shotgun (WGS) entry which is preliminary data.</text>
</comment>